<dbReference type="RefSeq" id="WP_281929678.1">
    <property type="nucleotide sequence ID" value="NZ_AP027142.1"/>
</dbReference>
<reference evidence="2 3" key="1">
    <citation type="journal article" date="2023" name="Int. J. Syst. Evol. Microbiol.">
        <title>Methylocystis iwaonis sp. nov., a type II methane-oxidizing bacterium from surface soil of a rice paddy field in Japan, and emended description of the genus Methylocystis (ex Whittenbury et al. 1970) Bowman et al. 1993.</title>
        <authorList>
            <person name="Kaise H."/>
            <person name="Sawadogo J.B."/>
            <person name="Alam M.S."/>
            <person name="Ueno C."/>
            <person name="Dianou D."/>
            <person name="Shinjo R."/>
            <person name="Asakawa S."/>
        </authorList>
    </citation>
    <scope>NUCLEOTIDE SEQUENCE [LARGE SCALE GENOMIC DNA]</scope>
    <source>
        <strain evidence="2 3">SS37A-Re</strain>
    </source>
</reference>
<evidence type="ECO:0000259" key="1">
    <source>
        <dbReference type="Pfam" id="PF12680"/>
    </source>
</evidence>
<dbReference type="Gene3D" id="3.10.450.50">
    <property type="match status" value="2"/>
</dbReference>
<dbReference type="PANTHER" id="PTHR41252">
    <property type="entry name" value="BLR2505 PROTEIN"/>
    <property type="match status" value="1"/>
</dbReference>
<evidence type="ECO:0000313" key="3">
    <source>
        <dbReference type="Proteomes" id="UP001317629"/>
    </source>
</evidence>
<accession>A0ABM8E3Z6</accession>
<evidence type="ECO:0000313" key="2">
    <source>
        <dbReference type="EMBL" id="BDV32563.1"/>
    </source>
</evidence>
<gene>
    <name evidence="2" type="ORF">SS37A_00920</name>
</gene>
<dbReference type="Proteomes" id="UP001317629">
    <property type="component" value="Chromosome"/>
</dbReference>
<protein>
    <recommendedName>
        <fullName evidence="1">SnoaL-like domain-containing protein</fullName>
    </recommendedName>
</protein>
<dbReference type="SUPFAM" id="SSF54427">
    <property type="entry name" value="NTF2-like"/>
    <property type="match status" value="2"/>
</dbReference>
<dbReference type="EMBL" id="AP027142">
    <property type="protein sequence ID" value="BDV32563.1"/>
    <property type="molecule type" value="Genomic_DNA"/>
</dbReference>
<keyword evidence="3" id="KW-1185">Reference proteome</keyword>
<proteinExistence type="predicted"/>
<name>A0ABM8E3Z6_9HYPH</name>
<feature type="domain" description="SnoaL-like" evidence="1">
    <location>
        <begin position="180"/>
        <end position="277"/>
    </location>
</feature>
<dbReference type="Pfam" id="PF12680">
    <property type="entry name" value="SnoaL_2"/>
    <property type="match status" value="2"/>
</dbReference>
<sequence>MHGWDWRSNQDADNETRRRVHDLLKRRMAGDAPGVLDYFADDVEISHNGATVGYFPTGQWRGREALRENLRRTDIEYEPLDAEVRSVLVEGAAAALHCVANWRRRATGRVYAMDMAYFLRWRKDKIVRMHEFIDHHAASRAVDPPGSLEKLMRAPEPGLARDEMVQRMTDVGSFSRQGPDVALFRQYCSPDVVCEFVGDRSKIFYAGRHRGIDALTNIIRTVGMEFEQVGGAAPEMIVDGGALAVRRSVEWRHRGTGRRGVVDLANFVRFEDGMIVELVEFRDNVALLQMQG</sequence>
<organism evidence="2 3">
    <name type="scientific">Methylocystis iwaonis</name>
    <dbReference type="NCBI Taxonomy" id="2885079"/>
    <lineage>
        <taxon>Bacteria</taxon>
        <taxon>Pseudomonadati</taxon>
        <taxon>Pseudomonadota</taxon>
        <taxon>Alphaproteobacteria</taxon>
        <taxon>Hyphomicrobiales</taxon>
        <taxon>Methylocystaceae</taxon>
        <taxon>Methylocystis</taxon>
    </lineage>
</organism>
<dbReference type="InterPro" id="IPR037401">
    <property type="entry name" value="SnoaL-like"/>
</dbReference>
<dbReference type="PANTHER" id="PTHR41252:SF1">
    <property type="entry name" value="BLR2505 PROTEIN"/>
    <property type="match status" value="1"/>
</dbReference>
<feature type="domain" description="SnoaL-like" evidence="1">
    <location>
        <begin position="28"/>
        <end position="129"/>
    </location>
</feature>
<dbReference type="InterPro" id="IPR032710">
    <property type="entry name" value="NTF2-like_dom_sf"/>
</dbReference>